<dbReference type="AlphaFoldDB" id="A0A418V534"/>
<comment type="similarity">
    <text evidence="1 6">Belongs to the peptidase S8 family.</text>
</comment>
<evidence type="ECO:0000256" key="1">
    <source>
        <dbReference type="ARBA" id="ARBA00011073"/>
    </source>
</evidence>
<dbReference type="OrthoDB" id="9798386at2"/>
<dbReference type="EMBL" id="QYUJ01000014">
    <property type="protein sequence ID" value="RJF71199.1"/>
    <property type="molecule type" value="Genomic_DNA"/>
</dbReference>
<protein>
    <submittedName>
        <fullName evidence="10">Peptidase S8</fullName>
    </submittedName>
</protein>
<dbReference type="Proteomes" id="UP000286287">
    <property type="component" value="Unassembled WGS sequence"/>
</dbReference>
<evidence type="ECO:0000256" key="7">
    <source>
        <dbReference type="SAM" id="MobiDB-lite"/>
    </source>
</evidence>
<feature type="region of interest" description="Disordered" evidence="7">
    <location>
        <begin position="438"/>
        <end position="522"/>
    </location>
</feature>
<keyword evidence="8" id="KW-0732">Signal</keyword>
<feature type="chain" id="PRO_5019007628" evidence="8">
    <location>
        <begin position="26"/>
        <end position="885"/>
    </location>
</feature>
<proteinExistence type="inferred from homology"/>
<sequence length="885" mass="90199">MKRSHAFLTTLGVALALGTASQASAGTLSPTLLQRAKAGDQTPVGVIVRFNVSNTTKGRALYKNLRGQLNSQIAKLGPSAGFLKQAINSKKTTELWLDQSIYLPMTPVQARAVSLLPFVSEVFENFKVQVPRAVALSTASAPAGTPWFLDKIGAPQAWAAGFKGQNVRIGHLDSGININHPDLAGKLAAYAEFNGDGDRVNSQPHDTTDHGTHTAGLLVGNKTGVAPSAKVISALVLPNNEGTFAQVIAGMQWVLDPDNNADTDDGADVVNMSLGIPGTYDEFIVPVQNMLKAGVVPVFAIGNFGPASGSTGSPGNLPDAIGVGAVGQDGQVASFSSRGPVAWQGKINGVFVKPDIAAPGVDITSTFPNGAYGSKSGSSQASPITAGAVAVLLSAKPGTSVDAIKNALYTSASNAGSKNNNVGYGLISIPGALGKLGLTTSAPAPKPTPTPTPAPAPTPAPKPTPAPTPAPTPPPAPAPKPTPAPTPTPTPAPAPKPTPAPTPTPAPAPKPTPTPTPPAATPTAPSGYTLCAVEGGTCTNVANKQVAFGTAGKYVFGTNDASTTFKCTVAEWGGNDPAPGAVKGCFVKGAAAPAPAPTPAPAPAPVQPSGQKPSVLLVDDDMGQGADVTTFLRDAIKANASSALVWNVQTQGAVPLSELRRAQVVVWATGENYQGTITAADQNTLAQYLQGGGKLLVTGQDIGYDIGGSSFYQNFLKTRFIADSSGTPVFVTGGAFGNTKYTLNAQGSAGNQTYPDVIADLNGGQTVASWGAANATAGTITAQSIRVDPNKQRAAKKVQDQRGQVVDLAANVVGSLLNQILGGNTKAQAQNRTRVQAQSAGDNAGAIVLNDAGRYRTVNMGFGIEGLSPQSRSILMKTAFDWLMR</sequence>
<dbReference type="InterPro" id="IPR015500">
    <property type="entry name" value="Peptidase_S8_subtilisin-rel"/>
</dbReference>
<evidence type="ECO:0000259" key="9">
    <source>
        <dbReference type="Pfam" id="PF00082"/>
    </source>
</evidence>
<dbReference type="RefSeq" id="WP_119762125.1">
    <property type="nucleotide sequence ID" value="NZ_QYUJ01000014.1"/>
</dbReference>
<evidence type="ECO:0000256" key="6">
    <source>
        <dbReference type="PROSITE-ProRule" id="PRU01240"/>
    </source>
</evidence>
<evidence type="ECO:0000256" key="4">
    <source>
        <dbReference type="ARBA" id="ARBA00022825"/>
    </source>
</evidence>
<dbReference type="InterPro" id="IPR050131">
    <property type="entry name" value="Peptidase_S8_subtilisin-like"/>
</dbReference>
<dbReference type="GO" id="GO:0004252">
    <property type="term" value="F:serine-type endopeptidase activity"/>
    <property type="evidence" value="ECO:0007669"/>
    <property type="project" value="UniProtKB-UniRule"/>
</dbReference>
<evidence type="ECO:0000256" key="8">
    <source>
        <dbReference type="SAM" id="SignalP"/>
    </source>
</evidence>
<evidence type="ECO:0000313" key="10">
    <source>
        <dbReference type="EMBL" id="RJF71199.1"/>
    </source>
</evidence>
<dbReference type="PANTHER" id="PTHR43806:SF11">
    <property type="entry name" value="CEREVISIN-RELATED"/>
    <property type="match status" value="1"/>
</dbReference>
<keyword evidence="3 6" id="KW-0378">Hydrolase</keyword>
<accession>A0A418V534</accession>
<evidence type="ECO:0000256" key="3">
    <source>
        <dbReference type="ARBA" id="ARBA00022801"/>
    </source>
</evidence>
<evidence type="ECO:0000256" key="2">
    <source>
        <dbReference type="ARBA" id="ARBA00022670"/>
    </source>
</evidence>
<organism evidence="10 11">
    <name type="scientific">Deinococcus cavernae</name>
    <dbReference type="NCBI Taxonomy" id="2320857"/>
    <lineage>
        <taxon>Bacteria</taxon>
        <taxon>Thermotogati</taxon>
        <taxon>Deinococcota</taxon>
        <taxon>Deinococci</taxon>
        <taxon>Deinococcales</taxon>
        <taxon>Deinococcaceae</taxon>
        <taxon>Deinococcus</taxon>
    </lineage>
</organism>
<keyword evidence="11" id="KW-1185">Reference proteome</keyword>
<dbReference type="GO" id="GO:0006508">
    <property type="term" value="P:proteolysis"/>
    <property type="evidence" value="ECO:0007669"/>
    <property type="project" value="UniProtKB-KW"/>
</dbReference>
<reference evidence="10 11" key="1">
    <citation type="submission" date="2018-09" db="EMBL/GenBank/DDBJ databases">
        <authorList>
            <person name="Zhu H."/>
        </authorList>
    </citation>
    <scope>NUCLEOTIDE SEQUENCE [LARGE SCALE GENOMIC DNA]</scope>
    <source>
        <strain evidence="10 11">K2S05-167</strain>
    </source>
</reference>
<dbReference type="Pfam" id="PF00082">
    <property type="entry name" value="Peptidase_S8"/>
    <property type="match status" value="1"/>
</dbReference>
<dbReference type="PANTHER" id="PTHR43806">
    <property type="entry name" value="PEPTIDASE S8"/>
    <property type="match status" value="1"/>
</dbReference>
<evidence type="ECO:0000313" key="11">
    <source>
        <dbReference type="Proteomes" id="UP000286287"/>
    </source>
</evidence>
<dbReference type="PRINTS" id="PR00723">
    <property type="entry name" value="SUBTILISIN"/>
</dbReference>
<dbReference type="SUPFAM" id="SSF52743">
    <property type="entry name" value="Subtilisin-like"/>
    <property type="match status" value="1"/>
</dbReference>
<feature type="active site" description="Charge relay system" evidence="5 6">
    <location>
        <position position="379"/>
    </location>
</feature>
<dbReference type="PROSITE" id="PS51892">
    <property type="entry name" value="SUBTILASE"/>
    <property type="match status" value="1"/>
</dbReference>
<feature type="active site" description="Charge relay system" evidence="5 6">
    <location>
        <position position="173"/>
    </location>
</feature>
<keyword evidence="4 6" id="KW-0720">Serine protease</keyword>
<comment type="caution">
    <text evidence="10">The sequence shown here is derived from an EMBL/GenBank/DDBJ whole genome shotgun (WGS) entry which is preliminary data.</text>
</comment>
<dbReference type="Gene3D" id="3.40.50.200">
    <property type="entry name" value="Peptidase S8/S53 domain"/>
    <property type="match status" value="1"/>
</dbReference>
<gene>
    <name evidence="10" type="ORF">D3875_06055</name>
</gene>
<evidence type="ECO:0000256" key="5">
    <source>
        <dbReference type="PIRSR" id="PIRSR615500-1"/>
    </source>
</evidence>
<feature type="domain" description="Peptidase S8/S53" evidence="9">
    <location>
        <begin position="164"/>
        <end position="425"/>
    </location>
</feature>
<feature type="signal peptide" evidence="8">
    <location>
        <begin position="1"/>
        <end position="25"/>
    </location>
</feature>
<dbReference type="InterPro" id="IPR000209">
    <property type="entry name" value="Peptidase_S8/S53_dom"/>
</dbReference>
<dbReference type="InterPro" id="IPR036852">
    <property type="entry name" value="Peptidase_S8/S53_dom_sf"/>
</dbReference>
<feature type="active site" description="Charge relay system" evidence="5 6">
    <location>
        <position position="210"/>
    </location>
</feature>
<keyword evidence="2 6" id="KW-0645">Protease</keyword>
<feature type="compositionally biased region" description="Pro residues" evidence="7">
    <location>
        <begin position="444"/>
        <end position="520"/>
    </location>
</feature>
<name>A0A418V534_9DEIO</name>